<accession>A0A7W9F9E8</accession>
<keyword evidence="4" id="KW-0472">Membrane</keyword>
<evidence type="ECO:0000256" key="4">
    <source>
        <dbReference type="ARBA" id="ARBA00023136"/>
    </source>
</evidence>
<name>A0A7W9F9E8_9CAUL</name>
<sequence length="264" mass="27904">MSLRRLALTAAAFTAAALTGGAALAQSQPYEQIRPAADGWTVDLGVGALYSKDSGGDTGSETRVVPWVSANYRDVVYLNAIDGLGWNAVKTDSFRAGLQLRPRFSPEDIEGLDLDRPDFGADVAAYAFQRLPGNIVVGGRVSRDVTDVSEGTEYYASVGHQRVTPIGLMNVSVYARGGDAKLADAYYGVSAEEAARNGIAPYSPGSGLQGAGASLFLLVPLNDKWGAGALVNYERRLGDVADSPLSEEDDTIRTGVFFARRFGG</sequence>
<dbReference type="PANTHER" id="PTHR38776:SF1">
    <property type="entry name" value="MLTA-INTERACTING PROTEIN-RELATED"/>
    <property type="match status" value="1"/>
</dbReference>
<dbReference type="InterPro" id="IPR010583">
    <property type="entry name" value="MipA"/>
</dbReference>
<dbReference type="EMBL" id="JACHOQ010000010">
    <property type="protein sequence ID" value="MBB5741116.1"/>
    <property type="molecule type" value="Genomic_DNA"/>
</dbReference>
<evidence type="ECO:0000256" key="6">
    <source>
        <dbReference type="SAM" id="SignalP"/>
    </source>
</evidence>
<dbReference type="Proteomes" id="UP000527324">
    <property type="component" value="Unassembled WGS sequence"/>
</dbReference>
<keyword evidence="8" id="KW-1185">Reference proteome</keyword>
<evidence type="ECO:0000256" key="1">
    <source>
        <dbReference type="ARBA" id="ARBA00004442"/>
    </source>
</evidence>
<dbReference type="AlphaFoldDB" id="A0A7W9F9E8"/>
<keyword evidence="3 6" id="KW-0732">Signal</keyword>
<dbReference type="PANTHER" id="PTHR38776">
    <property type="entry name" value="MLTA-INTERACTING PROTEIN-RELATED"/>
    <property type="match status" value="1"/>
</dbReference>
<evidence type="ECO:0000256" key="3">
    <source>
        <dbReference type="ARBA" id="ARBA00022729"/>
    </source>
</evidence>
<evidence type="ECO:0000313" key="7">
    <source>
        <dbReference type="EMBL" id="MBB5741116.1"/>
    </source>
</evidence>
<feature type="chain" id="PRO_5030710069" evidence="6">
    <location>
        <begin position="26"/>
        <end position="264"/>
    </location>
</feature>
<comment type="similarity">
    <text evidence="2">Belongs to the MipA/OmpV family.</text>
</comment>
<proteinExistence type="inferred from homology"/>
<organism evidence="7 8">
    <name type="scientific">Brevundimonas aurantiaca</name>
    <dbReference type="NCBI Taxonomy" id="74316"/>
    <lineage>
        <taxon>Bacteria</taxon>
        <taxon>Pseudomonadati</taxon>
        <taxon>Pseudomonadota</taxon>
        <taxon>Alphaproteobacteria</taxon>
        <taxon>Caulobacterales</taxon>
        <taxon>Caulobacteraceae</taxon>
        <taxon>Brevundimonas</taxon>
    </lineage>
</organism>
<reference evidence="7 8" key="1">
    <citation type="submission" date="2020-08" db="EMBL/GenBank/DDBJ databases">
        <title>Genomic Encyclopedia of Type Strains, Phase IV (KMG-IV): sequencing the most valuable type-strain genomes for metagenomic binning, comparative biology and taxonomic classification.</title>
        <authorList>
            <person name="Goeker M."/>
        </authorList>
    </citation>
    <scope>NUCLEOTIDE SEQUENCE [LARGE SCALE GENOMIC DNA]</scope>
    <source>
        <strain evidence="7 8">DSM 4731</strain>
    </source>
</reference>
<comment type="subcellular location">
    <subcellularLocation>
        <location evidence="1">Cell outer membrane</location>
    </subcellularLocation>
</comment>
<evidence type="ECO:0000313" key="8">
    <source>
        <dbReference type="Proteomes" id="UP000527324"/>
    </source>
</evidence>
<dbReference type="RefSeq" id="WP_183217863.1">
    <property type="nucleotide sequence ID" value="NZ_CAJFZW010000069.1"/>
</dbReference>
<feature type="signal peptide" evidence="6">
    <location>
        <begin position="1"/>
        <end position="25"/>
    </location>
</feature>
<comment type="caution">
    <text evidence="7">The sequence shown here is derived from an EMBL/GenBank/DDBJ whole genome shotgun (WGS) entry which is preliminary data.</text>
</comment>
<dbReference type="GO" id="GO:0009279">
    <property type="term" value="C:cell outer membrane"/>
    <property type="evidence" value="ECO:0007669"/>
    <property type="project" value="UniProtKB-SubCell"/>
</dbReference>
<dbReference type="Pfam" id="PF06629">
    <property type="entry name" value="MipA"/>
    <property type="match status" value="1"/>
</dbReference>
<protein>
    <submittedName>
        <fullName evidence="7">Outer membrane scaffolding protein for murein synthesis (MipA/OmpV family)</fullName>
    </submittedName>
</protein>
<keyword evidence="5" id="KW-0998">Cell outer membrane</keyword>
<evidence type="ECO:0000256" key="2">
    <source>
        <dbReference type="ARBA" id="ARBA00005722"/>
    </source>
</evidence>
<gene>
    <name evidence="7" type="ORF">GGQ93_002854</name>
</gene>
<evidence type="ECO:0000256" key="5">
    <source>
        <dbReference type="ARBA" id="ARBA00023237"/>
    </source>
</evidence>